<keyword evidence="2" id="KW-1185">Reference proteome</keyword>
<dbReference type="Proteomes" id="UP000316639">
    <property type="component" value="Unassembled WGS sequence"/>
</dbReference>
<protein>
    <submittedName>
        <fullName evidence="1">Uncharacterized protein</fullName>
    </submittedName>
</protein>
<dbReference type="RefSeq" id="WP_146350456.1">
    <property type="nucleotide sequence ID" value="NZ_VOBR01000005.1"/>
</dbReference>
<accession>A0A563EXG6</accession>
<sequence>MSSPQFREALRRHPHLAELASLARSGGGGWTFFQASIHGVECLYGVRVGLVVSETITVRAVDDVTVARLRTDDYLAARRVAVPQVLWEYTGTMIDAIGELRALPHPEHSAAPKLLRPASSMFARGGR</sequence>
<dbReference type="OrthoDB" id="3690981at2"/>
<comment type="caution">
    <text evidence="1">The sequence shown here is derived from an EMBL/GenBank/DDBJ whole genome shotgun (WGS) entry which is preliminary data.</text>
</comment>
<organism evidence="1 2">
    <name type="scientific">Lentzea tibetensis</name>
    <dbReference type="NCBI Taxonomy" id="2591470"/>
    <lineage>
        <taxon>Bacteria</taxon>
        <taxon>Bacillati</taxon>
        <taxon>Actinomycetota</taxon>
        <taxon>Actinomycetes</taxon>
        <taxon>Pseudonocardiales</taxon>
        <taxon>Pseudonocardiaceae</taxon>
        <taxon>Lentzea</taxon>
    </lineage>
</organism>
<evidence type="ECO:0000313" key="1">
    <source>
        <dbReference type="EMBL" id="TWP52400.1"/>
    </source>
</evidence>
<reference evidence="1 2" key="1">
    <citation type="submission" date="2019-07" db="EMBL/GenBank/DDBJ databases">
        <title>Lentzea xizangensis sp. nov., isolated from Qinghai-Tibetan Plateau Soils.</title>
        <authorList>
            <person name="Huang J."/>
        </authorList>
    </citation>
    <scope>NUCLEOTIDE SEQUENCE [LARGE SCALE GENOMIC DNA]</scope>
    <source>
        <strain evidence="1 2">FXJ1.1311</strain>
    </source>
</reference>
<dbReference type="EMBL" id="VOBR01000005">
    <property type="protein sequence ID" value="TWP52400.1"/>
    <property type="molecule type" value="Genomic_DNA"/>
</dbReference>
<name>A0A563EXG6_9PSEU</name>
<evidence type="ECO:0000313" key="2">
    <source>
        <dbReference type="Proteomes" id="UP000316639"/>
    </source>
</evidence>
<proteinExistence type="predicted"/>
<gene>
    <name evidence="1" type="ORF">FKR81_08670</name>
</gene>
<dbReference type="AlphaFoldDB" id="A0A563EXG6"/>